<evidence type="ECO:0000256" key="1">
    <source>
        <dbReference type="ARBA" id="ARBA00010641"/>
    </source>
</evidence>
<dbReference type="InterPro" id="IPR013249">
    <property type="entry name" value="RNA_pol_sigma70_r4_t2"/>
</dbReference>
<dbReference type="Pfam" id="PF08281">
    <property type="entry name" value="Sigma70_r4_2"/>
    <property type="match status" value="1"/>
</dbReference>
<keyword evidence="9" id="KW-1185">Reference proteome</keyword>
<dbReference type="SUPFAM" id="SSF88946">
    <property type="entry name" value="Sigma2 domain of RNA polymerase sigma factors"/>
    <property type="match status" value="1"/>
</dbReference>
<feature type="domain" description="RNA polymerase sigma-70 region 2" evidence="6">
    <location>
        <begin position="20"/>
        <end position="87"/>
    </location>
</feature>
<dbReference type="SUPFAM" id="SSF88659">
    <property type="entry name" value="Sigma3 and sigma4 domains of RNA polymerase sigma factors"/>
    <property type="match status" value="1"/>
</dbReference>
<dbReference type="InterPro" id="IPR013324">
    <property type="entry name" value="RNA_pol_sigma_r3/r4-like"/>
</dbReference>
<feature type="domain" description="RNA polymerase sigma factor 70 region 4 type 2" evidence="7">
    <location>
        <begin position="118"/>
        <end position="170"/>
    </location>
</feature>
<dbReference type="NCBIfam" id="TIGR02937">
    <property type="entry name" value="sigma70-ECF"/>
    <property type="match status" value="1"/>
</dbReference>
<keyword evidence="4" id="KW-0238">DNA-binding</keyword>
<evidence type="ECO:0000313" key="9">
    <source>
        <dbReference type="Proteomes" id="UP000480178"/>
    </source>
</evidence>
<dbReference type="AlphaFoldDB" id="A0A6C0GMD8"/>
<dbReference type="GO" id="GO:0003677">
    <property type="term" value="F:DNA binding"/>
    <property type="evidence" value="ECO:0007669"/>
    <property type="project" value="UniProtKB-KW"/>
</dbReference>
<dbReference type="EMBL" id="CP048222">
    <property type="protein sequence ID" value="QHT68772.1"/>
    <property type="molecule type" value="Genomic_DNA"/>
</dbReference>
<evidence type="ECO:0000256" key="3">
    <source>
        <dbReference type="ARBA" id="ARBA00023082"/>
    </source>
</evidence>
<dbReference type="PANTHER" id="PTHR43133:SF8">
    <property type="entry name" value="RNA POLYMERASE SIGMA FACTOR HI_1459-RELATED"/>
    <property type="match status" value="1"/>
</dbReference>
<reference evidence="8 9" key="1">
    <citation type="submission" date="2020-01" db="EMBL/GenBank/DDBJ databases">
        <authorList>
            <person name="Kim M.K."/>
        </authorList>
    </citation>
    <scope>NUCLEOTIDE SEQUENCE [LARGE SCALE GENOMIC DNA]</scope>
    <source>
        <strain evidence="8 9">172606-1</strain>
    </source>
</reference>
<dbReference type="RefSeq" id="WP_162444777.1">
    <property type="nucleotide sequence ID" value="NZ_CP048222.1"/>
</dbReference>
<gene>
    <name evidence="8" type="ORF">GXP67_20025</name>
</gene>
<accession>A0A6C0GMD8</accession>
<dbReference type="InterPro" id="IPR013325">
    <property type="entry name" value="RNA_pol_sigma_r2"/>
</dbReference>
<keyword evidence="5" id="KW-0804">Transcription</keyword>
<dbReference type="InterPro" id="IPR014284">
    <property type="entry name" value="RNA_pol_sigma-70_dom"/>
</dbReference>
<evidence type="ECO:0000259" key="7">
    <source>
        <dbReference type="Pfam" id="PF08281"/>
    </source>
</evidence>
<dbReference type="CDD" id="cd06171">
    <property type="entry name" value="Sigma70_r4"/>
    <property type="match status" value="1"/>
</dbReference>
<dbReference type="Gene3D" id="1.10.1740.10">
    <property type="match status" value="1"/>
</dbReference>
<evidence type="ECO:0000256" key="2">
    <source>
        <dbReference type="ARBA" id="ARBA00023015"/>
    </source>
</evidence>
<sequence>MISELVQEARAGHEIAWNTLYRKFYPGLYSIALRMYGDIPSARDAVQETFVIAYLKLPQLKEEATFAGWLKKILIHYIYRDLKRKQKSTSLDALPPKNDGWWEDELNSKLDLLSTQSRLYSALAHLPEVLQSTMLLRYFSAFHAYEQIASILGVPVGTIRSRLNQAKLKLTTQWHSQPEVSMHIFQESELWNEFYSTTYSGLHQHEDYKNEFINHLQKDVQIILSGQEMLAGNCFFDRKVSEDKQVGSWLKTSNVTSCGDISILEADHFNSPEHPFHCPSQSVAVLYRNKNKVSKMYLYTSPQ</sequence>
<dbReference type="Gene3D" id="1.10.10.10">
    <property type="entry name" value="Winged helix-like DNA-binding domain superfamily/Winged helix DNA-binding domain"/>
    <property type="match status" value="1"/>
</dbReference>
<dbReference type="GO" id="GO:0006352">
    <property type="term" value="P:DNA-templated transcription initiation"/>
    <property type="evidence" value="ECO:0007669"/>
    <property type="project" value="InterPro"/>
</dbReference>
<dbReference type="Pfam" id="PF04542">
    <property type="entry name" value="Sigma70_r2"/>
    <property type="match status" value="1"/>
</dbReference>
<organism evidence="8 9">
    <name type="scientific">Rhodocytophaga rosea</name>
    <dbReference type="NCBI Taxonomy" id="2704465"/>
    <lineage>
        <taxon>Bacteria</taxon>
        <taxon>Pseudomonadati</taxon>
        <taxon>Bacteroidota</taxon>
        <taxon>Cytophagia</taxon>
        <taxon>Cytophagales</taxon>
        <taxon>Rhodocytophagaceae</taxon>
        <taxon>Rhodocytophaga</taxon>
    </lineage>
</organism>
<dbReference type="InterPro" id="IPR036388">
    <property type="entry name" value="WH-like_DNA-bd_sf"/>
</dbReference>
<proteinExistence type="inferred from homology"/>
<comment type="similarity">
    <text evidence="1">Belongs to the sigma-70 factor family. ECF subfamily.</text>
</comment>
<protein>
    <submittedName>
        <fullName evidence="8">Sigma-70 family RNA polymerase sigma factor</fullName>
    </submittedName>
</protein>
<evidence type="ECO:0000256" key="5">
    <source>
        <dbReference type="ARBA" id="ARBA00023163"/>
    </source>
</evidence>
<name>A0A6C0GMD8_9BACT</name>
<dbReference type="InterPro" id="IPR039425">
    <property type="entry name" value="RNA_pol_sigma-70-like"/>
</dbReference>
<dbReference type="KEGG" id="rhoz:GXP67_20025"/>
<evidence type="ECO:0000313" key="8">
    <source>
        <dbReference type="EMBL" id="QHT68772.1"/>
    </source>
</evidence>
<keyword evidence="3" id="KW-0731">Sigma factor</keyword>
<dbReference type="Proteomes" id="UP000480178">
    <property type="component" value="Chromosome"/>
</dbReference>
<evidence type="ECO:0000259" key="6">
    <source>
        <dbReference type="Pfam" id="PF04542"/>
    </source>
</evidence>
<evidence type="ECO:0000256" key="4">
    <source>
        <dbReference type="ARBA" id="ARBA00023125"/>
    </source>
</evidence>
<dbReference type="GO" id="GO:0016987">
    <property type="term" value="F:sigma factor activity"/>
    <property type="evidence" value="ECO:0007669"/>
    <property type="project" value="UniProtKB-KW"/>
</dbReference>
<dbReference type="InterPro" id="IPR007627">
    <property type="entry name" value="RNA_pol_sigma70_r2"/>
</dbReference>
<keyword evidence="2" id="KW-0805">Transcription regulation</keyword>
<dbReference type="PANTHER" id="PTHR43133">
    <property type="entry name" value="RNA POLYMERASE ECF-TYPE SIGMA FACTO"/>
    <property type="match status" value="1"/>
</dbReference>